<accession>A0A6C0LLD9</accession>
<feature type="compositionally biased region" description="Basic and acidic residues" evidence="1">
    <location>
        <begin position="1"/>
        <end position="11"/>
    </location>
</feature>
<dbReference type="EMBL" id="MN740513">
    <property type="protein sequence ID" value="QHU30718.1"/>
    <property type="molecule type" value="Genomic_DNA"/>
</dbReference>
<feature type="region of interest" description="Disordered" evidence="1">
    <location>
        <begin position="1"/>
        <end position="31"/>
    </location>
</feature>
<evidence type="ECO:0000256" key="1">
    <source>
        <dbReference type="SAM" id="MobiDB-lite"/>
    </source>
</evidence>
<dbReference type="AlphaFoldDB" id="A0A6C0LLD9"/>
<sequence>MSKWFKEKYSDSESESSYESSSSSSESSDKNKLNIDKWFKKKVNNEEESNKEKPFISLNIRKQKEIDSIKDFIINNLLVDFQECKNKISIMKKIIDKENSISPEFIETILFIKDNIQNVEKKDKDFYKAIKIYQNIYEKYEYIIKKYSERDNIAYSPTEVSKTEEEILNCRLNSIITLFNKNKNLDELINDSEEYPKIHIVAISIKLNELLNGSDLHSIHNILYKIVKNTKQYHIIDTNVKLKKNVKTDIDFIELKCILSISLNIFYKILMKKFQNCEPNTLEYNKLIEYETKIVIMSKYVLNYYHRIPIKNKKQHFSIISSILIDILYYRRYDNQIEKYYDSIKSYGDQIATSKAYLLTIYNNLLGDSNKYKKATDLLNGFNTDDICTEDIAILYNNILIIYGISSYNLNHITEAFWALQQIFDSSSILKLIGFSPHDNKTDLLIPFHRHIDIVKAREIYLICSVLIINREYSNKLFSKMLLQIMYKYSNEGMYISDKMCLEEKIFLINQAIMDKNRDGAEALLKDIHSCNDYIISQINYVIF</sequence>
<organism evidence="2">
    <name type="scientific">viral metagenome</name>
    <dbReference type="NCBI Taxonomy" id="1070528"/>
    <lineage>
        <taxon>unclassified sequences</taxon>
        <taxon>metagenomes</taxon>
        <taxon>organismal metagenomes</taxon>
    </lineage>
</organism>
<feature type="compositionally biased region" description="Low complexity" evidence="1">
    <location>
        <begin position="15"/>
        <end position="26"/>
    </location>
</feature>
<evidence type="ECO:0000313" key="2">
    <source>
        <dbReference type="EMBL" id="QHU30718.1"/>
    </source>
</evidence>
<proteinExistence type="predicted"/>
<protein>
    <submittedName>
        <fullName evidence="2">Uncharacterized protein</fullName>
    </submittedName>
</protein>
<reference evidence="2" key="1">
    <citation type="journal article" date="2020" name="Nature">
        <title>Giant virus diversity and host interactions through global metagenomics.</title>
        <authorList>
            <person name="Schulz F."/>
            <person name="Roux S."/>
            <person name="Paez-Espino D."/>
            <person name="Jungbluth S."/>
            <person name="Walsh D.A."/>
            <person name="Denef V.J."/>
            <person name="McMahon K.D."/>
            <person name="Konstantinidis K.T."/>
            <person name="Eloe-Fadrosh E.A."/>
            <person name="Kyrpides N.C."/>
            <person name="Woyke T."/>
        </authorList>
    </citation>
    <scope>NUCLEOTIDE SEQUENCE</scope>
    <source>
        <strain evidence="2">GVMAG-M-3300027833-19</strain>
    </source>
</reference>
<name>A0A6C0LLD9_9ZZZZ</name>